<dbReference type="EMBL" id="CP033459">
    <property type="protein sequence ID" value="QFQ12554.1"/>
    <property type="molecule type" value="Genomic_DNA"/>
</dbReference>
<dbReference type="InterPro" id="IPR053139">
    <property type="entry name" value="Surface_bspA-like"/>
</dbReference>
<dbReference type="Proteomes" id="UP000249375">
    <property type="component" value="Chromosome"/>
</dbReference>
<feature type="signal peptide" evidence="2">
    <location>
        <begin position="1"/>
        <end position="25"/>
    </location>
</feature>
<reference evidence="3 4" key="1">
    <citation type="submission" date="2018-11" db="EMBL/GenBank/DDBJ databases">
        <authorList>
            <person name="Na S.W."/>
            <person name="Baik M."/>
        </authorList>
    </citation>
    <scope>NUCLEOTIDE SEQUENCE [LARGE SCALE GENOMIC DNA]</scope>
    <source>
        <strain evidence="3 4">E39</strain>
    </source>
</reference>
<dbReference type="PANTHER" id="PTHR45661:SF3">
    <property type="entry name" value="IG-LIKE DOMAIN-CONTAINING PROTEIN"/>
    <property type="match status" value="1"/>
</dbReference>
<evidence type="ECO:0000256" key="1">
    <source>
        <dbReference type="SAM" id="MobiDB-lite"/>
    </source>
</evidence>
<feature type="chain" id="PRO_5024440268" evidence="2">
    <location>
        <begin position="26"/>
        <end position="1271"/>
    </location>
</feature>
<dbReference type="AlphaFoldDB" id="A0A5P8E6J5"/>
<feature type="region of interest" description="Disordered" evidence="1">
    <location>
        <begin position="149"/>
        <end position="168"/>
    </location>
</feature>
<dbReference type="Pfam" id="PF13306">
    <property type="entry name" value="LRR_5"/>
    <property type="match status" value="2"/>
</dbReference>
<dbReference type="Gene3D" id="3.80.10.10">
    <property type="entry name" value="Ribonuclease Inhibitor"/>
    <property type="match status" value="2"/>
</dbReference>
<organism evidence="3 4">
    <name type="scientific">Pseudoprevotella muciniphila</name>
    <dbReference type="NCBI Taxonomy" id="2133944"/>
    <lineage>
        <taxon>Bacteria</taxon>
        <taxon>Pseudomonadati</taxon>
        <taxon>Bacteroidota</taxon>
        <taxon>Bacteroidia</taxon>
        <taxon>Bacteroidales</taxon>
        <taxon>Prevotellaceae</taxon>
        <taxon>Pseudoprevotella</taxon>
    </lineage>
</organism>
<keyword evidence="4" id="KW-1185">Reference proteome</keyword>
<evidence type="ECO:0000313" key="3">
    <source>
        <dbReference type="EMBL" id="QFQ12554.1"/>
    </source>
</evidence>
<dbReference type="InterPro" id="IPR032675">
    <property type="entry name" value="LRR_dom_sf"/>
</dbReference>
<accession>A0A5P8E6J5</accession>
<gene>
    <name evidence="3" type="ORF">C7Y71_005740</name>
</gene>
<proteinExistence type="predicted"/>
<evidence type="ECO:0000256" key="2">
    <source>
        <dbReference type="SAM" id="SignalP"/>
    </source>
</evidence>
<dbReference type="SUPFAM" id="SSF52058">
    <property type="entry name" value="L domain-like"/>
    <property type="match status" value="1"/>
</dbReference>
<dbReference type="KEGG" id="alq:C7Y71_005740"/>
<name>A0A5P8E6J5_9BACT</name>
<dbReference type="PANTHER" id="PTHR45661">
    <property type="entry name" value="SURFACE ANTIGEN"/>
    <property type="match status" value="1"/>
</dbReference>
<dbReference type="InterPro" id="IPR026906">
    <property type="entry name" value="LRR_5"/>
</dbReference>
<dbReference type="OrthoDB" id="1054496at2"/>
<evidence type="ECO:0000313" key="4">
    <source>
        <dbReference type="Proteomes" id="UP000249375"/>
    </source>
</evidence>
<sequence length="1271" mass="141356">MCMKKTLLILLCLFLGNLTVLQVAAQETVKNRAYYENLGSAVPYANPKTSAGEDSLYGGGHGLVIRASVSPTWTSTSLAGSGIAEDPNKDQFCLTTPYRAIFKDDYCNSTGYFTHDAPTRVYLGGFKPIGEGGVEEDVYFTVLRTGTANGTPDEEWQGRGTNHPDLRPNGTVGFHNGELIGGYVVVGKGLTPGQLTNVRNKIQAEESGDSPEYESYEESFITGMYLTPTFCSETAAENAASYANVPGGSRTITIPSFIMLDQEFADSENELGATYKGRHLILKVVGIDFGAFSDVEHTHFILPKGITYIGDSGLRRTGFSAPKKISFHKGSNVYPFIGETCTDEEWVANNNIESLGHYAMSYAQYDSIYQVINSAKFREFGERCFQGWDNITKVDMNKTPLVKKISKGAFAQCHNITEVIISPSIQELSDRAFYECTSLTDLSFVASGGDPTGETMALTRIGDNAFEGADISTFLPPASLKKIGSYAFYGNNLGAGGRFDLPTHIDSIGQYAFAKNNISYIPFVAGTDAAPENPVNSNGLFLGYRSFYEDGTDVTVEFNAKVPPRIISDGRPFDTDSTHRVRIIVPLSCGERYVHGIDENEQLLPILGLFSKEYRHHEYRVKFDLTKEYTKPNYGHYTSKDGGTYTYSKAPWWVASTSWTLDSYVLKPSHGGTVDTWASSNTTNNMGESKTLWTPTIDFYIDPNDSTVHGAQHVFPRTAHQYFDNENHDDVPKIATMEVEDAILPPDEGMLFAYTQPAIYLMPLYADYGEIAKLIKTVPQKFGVEVGSPGVTDPPTSLTRVNIHSRLLTFDSDENLRDMAGKPWLDFNDHTARWRQIAVWNDAGTDYEIKEYDLLNMRDRAGNPITIDFSKTVTVPIGYYKKWAAKTDGTSLYEAVGTGASPDKGSDGKKKYEVTAPITVKKYDYWTSSSGRPYRCSAGFNRFTIPAAINWVEACEAGTGYLRTLLGNPTGVQWVTPNYSKINDKTEIGSDGLHKLLYYRFVPCTHKYVTDVDITIKGVSYVKGDTVYCGNEKNTLPQSELGVTWGYGLAHIEDWHCRQWIDIFDLIQEWGTDIGEIKARHDFHDNHTDHGNILVPCVEPTYVWPFWETVTQETYLTDSASNPLKVSVARKYFQQDSGEWDYTPYYVSGRPSVVMNGDEYADGFISFGLSNGYFVQTQNPGYTRANRAYFRVHSSVLMKDLYNPTVSPTNRMVIVDEDHMGSGLGEISTGLNGVKASPVRDVWYTIEGRKLNNQPTQRGVYINNGRKVVIK</sequence>
<keyword evidence="2" id="KW-0732">Signal</keyword>
<protein>
    <submittedName>
        <fullName evidence="3">Leucine-rich repeat domain-containing protein</fullName>
    </submittedName>
</protein>